<dbReference type="PANTHER" id="PTHR43133">
    <property type="entry name" value="RNA POLYMERASE ECF-TYPE SIGMA FACTO"/>
    <property type="match status" value="1"/>
</dbReference>
<dbReference type="Pfam" id="PF04542">
    <property type="entry name" value="Sigma70_r2"/>
    <property type="match status" value="1"/>
</dbReference>
<comment type="caution">
    <text evidence="6">The sequence shown here is derived from an EMBL/GenBank/DDBJ whole genome shotgun (WGS) entry which is preliminary data.</text>
</comment>
<sequence length="192" mass="22639">MKIKTFDTDQEILTSLSESDARAFDFLYQKFFSKLYAAAYKRLQNRELTEEVIQELFISLWERRKLLTINTTIEAYLFTSVKYLVIAQYKKNDLFEKYSNSLQPADDYNFTEQMVAFDELNEAYQKALQSLPERCREVFLLKRTGLSQREISERLDISEKTVENQMTKALKILREVLSDYTALSIILIPALH</sequence>
<proteinExistence type="inferred from homology"/>
<dbReference type="NCBIfam" id="TIGR02937">
    <property type="entry name" value="sigma70-ECF"/>
    <property type="match status" value="1"/>
</dbReference>
<dbReference type="InterPro" id="IPR014284">
    <property type="entry name" value="RNA_pol_sigma-70_dom"/>
</dbReference>
<dbReference type="CDD" id="cd06171">
    <property type="entry name" value="Sigma70_r4"/>
    <property type="match status" value="1"/>
</dbReference>
<dbReference type="Pfam" id="PF08281">
    <property type="entry name" value="Sigma70_r4_2"/>
    <property type="match status" value="1"/>
</dbReference>
<keyword evidence="3" id="KW-0731">Sigma factor</keyword>
<evidence type="ECO:0000259" key="5">
    <source>
        <dbReference type="SMART" id="SM00421"/>
    </source>
</evidence>
<dbReference type="PRINTS" id="PR00038">
    <property type="entry name" value="HTHLUXR"/>
</dbReference>
<keyword evidence="7" id="KW-1185">Reference proteome</keyword>
<evidence type="ECO:0000256" key="1">
    <source>
        <dbReference type="ARBA" id="ARBA00010641"/>
    </source>
</evidence>
<dbReference type="InterPro" id="IPR013249">
    <property type="entry name" value="RNA_pol_sigma70_r4_t2"/>
</dbReference>
<dbReference type="EMBL" id="JAYFUL010000015">
    <property type="protein sequence ID" value="MEA5258310.1"/>
    <property type="molecule type" value="Genomic_DNA"/>
</dbReference>
<name>A0ABU5QNE8_9BACT</name>
<comment type="similarity">
    <text evidence="1">Belongs to the sigma-70 factor family. ECF subfamily.</text>
</comment>
<gene>
    <name evidence="6" type="ORF">VB264_11005</name>
</gene>
<dbReference type="Proteomes" id="UP001304671">
    <property type="component" value="Unassembled WGS sequence"/>
</dbReference>
<dbReference type="Gene3D" id="1.10.10.10">
    <property type="entry name" value="Winged helix-like DNA-binding domain superfamily/Winged helix DNA-binding domain"/>
    <property type="match status" value="1"/>
</dbReference>
<dbReference type="InterPro" id="IPR036388">
    <property type="entry name" value="WH-like_DNA-bd_sf"/>
</dbReference>
<dbReference type="SUPFAM" id="SSF88946">
    <property type="entry name" value="Sigma2 domain of RNA polymerase sigma factors"/>
    <property type="match status" value="1"/>
</dbReference>
<evidence type="ECO:0000313" key="7">
    <source>
        <dbReference type="Proteomes" id="UP001304671"/>
    </source>
</evidence>
<feature type="domain" description="HTH luxR-type" evidence="5">
    <location>
        <begin position="128"/>
        <end position="186"/>
    </location>
</feature>
<evidence type="ECO:0000256" key="2">
    <source>
        <dbReference type="ARBA" id="ARBA00023015"/>
    </source>
</evidence>
<keyword evidence="2" id="KW-0805">Transcription regulation</keyword>
<evidence type="ECO:0000256" key="4">
    <source>
        <dbReference type="ARBA" id="ARBA00023163"/>
    </source>
</evidence>
<evidence type="ECO:0000256" key="3">
    <source>
        <dbReference type="ARBA" id="ARBA00023082"/>
    </source>
</evidence>
<dbReference type="InterPro" id="IPR013325">
    <property type="entry name" value="RNA_pol_sigma_r2"/>
</dbReference>
<dbReference type="PANTHER" id="PTHR43133:SF46">
    <property type="entry name" value="RNA POLYMERASE SIGMA-70 FACTOR ECF SUBFAMILY"/>
    <property type="match status" value="1"/>
</dbReference>
<dbReference type="NCBIfam" id="TIGR02985">
    <property type="entry name" value="Sig70_bacteroi1"/>
    <property type="match status" value="1"/>
</dbReference>
<dbReference type="RefSeq" id="WP_323249308.1">
    <property type="nucleotide sequence ID" value="NZ_JAYFUL010000015.1"/>
</dbReference>
<dbReference type="InterPro" id="IPR013324">
    <property type="entry name" value="RNA_pol_sigma_r3/r4-like"/>
</dbReference>
<dbReference type="SUPFAM" id="SSF88659">
    <property type="entry name" value="Sigma3 and sigma4 domains of RNA polymerase sigma factors"/>
    <property type="match status" value="1"/>
</dbReference>
<dbReference type="InterPro" id="IPR007627">
    <property type="entry name" value="RNA_pol_sigma70_r2"/>
</dbReference>
<dbReference type="InterPro" id="IPR014327">
    <property type="entry name" value="RNA_pol_sigma70_bacteroid"/>
</dbReference>
<dbReference type="InterPro" id="IPR000792">
    <property type="entry name" value="Tscrpt_reg_LuxR_C"/>
</dbReference>
<organism evidence="6 7">
    <name type="scientific">Arcicella aquatica</name>
    <dbReference type="NCBI Taxonomy" id="217141"/>
    <lineage>
        <taxon>Bacteria</taxon>
        <taxon>Pseudomonadati</taxon>
        <taxon>Bacteroidota</taxon>
        <taxon>Cytophagia</taxon>
        <taxon>Cytophagales</taxon>
        <taxon>Flectobacillaceae</taxon>
        <taxon>Arcicella</taxon>
    </lineage>
</organism>
<keyword evidence="4" id="KW-0804">Transcription</keyword>
<dbReference type="SMART" id="SM00421">
    <property type="entry name" value="HTH_LUXR"/>
    <property type="match status" value="1"/>
</dbReference>
<dbReference type="InterPro" id="IPR039425">
    <property type="entry name" value="RNA_pol_sigma-70-like"/>
</dbReference>
<accession>A0ABU5QNE8</accession>
<protein>
    <submittedName>
        <fullName evidence="6">RNA polymerase sigma-70 factor</fullName>
    </submittedName>
</protein>
<reference evidence="6 7" key="1">
    <citation type="submission" date="2023-12" db="EMBL/GenBank/DDBJ databases">
        <title>Novel species of the genus Arcicella isolated from rivers.</title>
        <authorList>
            <person name="Lu H."/>
        </authorList>
    </citation>
    <scope>NUCLEOTIDE SEQUENCE [LARGE SCALE GENOMIC DNA]</scope>
    <source>
        <strain evidence="6 7">LMG 21963</strain>
    </source>
</reference>
<evidence type="ECO:0000313" key="6">
    <source>
        <dbReference type="EMBL" id="MEA5258310.1"/>
    </source>
</evidence>
<dbReference type="Gene3D" id="1.10.1740.10">
    <property type="match status" value="1"/>
</dbReference>